<dbReference type="Proteomes" id="UP000051184">
    <property type="component" value="Unassembled WGS sequence"/>
</dbReference>
<gene>
    <name evidence="1" type="ORF">TA5114_00214</name>
</gene>
<evidence type="ECO:0000313" key="2">
    <source>
        <dbReference type="Proteomes" id="UP000051184"/>
    </source>
</evidence>
<dbReference type="Pfam" id="PF13279">
    <property type="entry name" value="4HBT_2"/>
    <property type="match status" value="1"/>
</dbReference>
<dbReference type="AlphaFoldDB" id="A0A0P1ILK8"/>
<dbReference type="STRING" id="1715691.TA5113_00839"/>
<reference evidence="2" key="1">
    <citation type="submission" date="2015-09" db="EMBL/GenBank/DDBJ databases">
        <authorList>
            <person name="Rodrigo-Torres Lidia"/>
            <person name="Arahal R.David."/>
        </authorList>
    </citation>
    <scope>NUCLEOTIDE SEQUENCE [LARGE SCALE GENOMIC DNA]</scope>
    <source>
        <strain evidence="2">CECT 5114</strain>
    </source>
</reference>
<protein>
    <recommendedName>
        <fullName evidence="3">Thioesterase superfamily protein</fullName>
    </recommendedName>
</protein>
<evidence type="ECO:0000313" key="1">
    <source>
        <dbReference type="EMBL" id="CUK24431.1"/>
    </source>
</evidence>
<dbReference type="PANTHER" id="PTHR12475:SF4">
    <property type="entry name" value="PROTEIN THEM6"/>
    <property type="match status" value="1"/>
</dbReference>
<dbReference type="InterPro" id="IPR029069">
    <property type="entry name" value="HotDog_dom_sf"/>
</dbReference>
<dbReference type="SUPFAM" id="SSF54637">
    <property type="entry name" value="Thioesterase/thiol ester dehydrase-isomerase"/>
    <property type="match status" value="1"/>
</dbReference>
<sequence length="178" mass="21080">MYPFLRMFWGLHRAKSMPRMGLFDTHVSEHRCWPQDIDMWMELNNGRTLTMYDLGRIPMTARLGVMDVLKSERWGITVAGSVVRYRRRIRPFEKFEMRSRGLFWDDKFFYMDQTIWKKNGECANHAVFRTAVTDRSGIVAPDKVMAKIGNTDPSPEPPEWVTHWLKAEETRPWPPVKT</sequence>
<name>A0A0P1ILK8_9RHOB</name>
<keyword evidence="2" id="KW-1185">Reference proteome</keyword>
<dbReference type="CDD" id="cd00586">
    <property type="entry name" value="4HBT"/>
    <property type="match status" value="1"/>
</dbReference>
<accession>A0A0P1ILK8</accession>
<evidence type="ECO:0008006" key="3">
    <source>
        <dbReference type="Google" id="ProtNLM"/>
    </source>
</evidence>
<dbReference type="EMBL" id="CYUE01000002">
    <property type="protein sequence ID" value="CUK24431.1"/>
    <property type="molecule type" value="Genomic_DNA"/>
</dbReference>
<dbReference type="InterPro" id="IPR051490">
    <property type="entry name" value="THEM6_lcsJ_thioesterase"/>
</dbReference>
<dbReference type="Gene3D" id="3.10.129.10">
    <property type="entry name" value="Hotdog Thioesterase"/>
    <property type="match status" value="1"/>
</dbReference>
<dbReference type="RefSeq" id="WP_058313446.1">
    <property type="nucleotide sequence ID" value="NZ_CYTO01000008.1"/>
</dbReference>
<dbReference type="PANTHER" id="PTHR12475">
    <property type="match status" value="1"/>
</dbReference>
<organism evidence="1 2">
    <name type="scientific">Cognatishimia activa</name>
    <dbReference type="NCBI Taxonomy" id="1715691"/>
    <lineage>
        <taxon>Bacteria</taxon>
        <taxon>Pseudomonadati</taxon>
        <taxon>Pseudomonadota</taxon>
        <taxon>Alphaproteobacteria</taxon>
        <taxon>Rhodobacterales</taxon>
        <taxon>Paracoccaceae</taxon>
        <taxon>Cognatishimia</taxon>
    </lineage>
</organism>
<proteinExistence type="predicted"/>